<dbReference type="AlphaFoldDB" id="A0A8J5HLS4"/>
<keyword evidence="1" id="KW-0812">Transmembrane</keyword>
<name>A0A8J5HLS4_ZINOF</name>
<proteinExistence type="predicted"/>
<keyword evidence="1" id="KW-1133">Transmembrane helix</keyword>
<organism evidence="2 3">
    <name type="scientific">Zingiber officinale</name>
    <name type="common">Ginger</name>
    <name type="synonym">Amomum zingiber</name>
    <dbReference type="NCBI Taxonomy" id="94328"/>
    <lineage>
        <taxon>Eukaryota</taxon>
        <taxon>Viridiplantae</taxon>
        <taxon>Streptophyta</taxon>
        <taxon>Embryophyta</taxon>
        <taxon>Tracheophyta</taxon>
        <taxon>Spermatophyta</taxon>
        <taxon>Magnoliopsida</taxon>
        <taxon>Liliopsida</taxon>
        <taxon>Zingiberales</taxon>
        <taxon>Zingiberaceae</taxon>
        <taxon>Zingiber</taxon>
    </lineage>
</organism>
<comment type="caution">
    <text evidence="2">The sequence shown here is derived from an EMBL/GenBank/DDBJ whole genome shotgun (WGS) entry which is preliminary data.</text>
</comment>
<keyword evidence="3" id="KW-1185">Reference proteome</keyword>
<reference evidence="2 3" key="1">
    <citation type="submission" date="2020-08" db="EMBL/GenBank/DDBJ databases">
        <title>Plant Genome Project.</title>
        <authorList>
            <person name="Zhang R.-G."/>
        </authorList>
    </citation>
    <scope>NUCLEOTIDE SEQUENCE [LARGE SCALE GENOMIC DNA]</scope>
    <source>
        <tissue evidence="2">Rhizome</tissue>
    </source>
</reference>
<dbReference type="InterPro" id="IPR004158">
    <property type="entry name" value="DUF247_pln"/>
</dbReference>
<protein>
    <submittedName>
        <fullName evidence="2">Uncharacterized protein</fullName>
    </submittedName>
</protein>
<dbReference type="Proteomes" id="UP000734854">
    <property type="component" value="Unassembled WGS sequence"/>
</dbReference>
<dbReference type="PANTHER" id="PTHR31170:SF25">
    <property type="entry name" value="BNAA09G04570D PROTEIN"/>
    <property type="match status" value="1"/>
</dbReference>
<dbReference type="PANTHER" id="PTHR31170">
    <property type="entry name" value="BNAC04G53230D PROTEIN"/>
    <property type="match status" value="1"/>
</dbReference>
<feature type="transmembrane region" description="Helical" evidence="1">
    <location>
        <begin position="423"/>
        <end position="447"/>
    </location>
</feature>
<accession>A0A8J5HLS4</accession>
<gene>
    <name evidence="2" type="ORF">ZIOFF_022630</name>
</gene>
<evidence type="ECO:0000313" key="3">
    <source>
        <dbReference type="Proteomes" id="UP000734854"/>
    </source>
</evidence>
<sequence>MENDSLASLDILRDVHRMASFFTKQLLTPERESVEAIQATIFRVPDNIRRTNADSFEPKMVSLGPYHHGKQRFRATDERIKLPNATNFFKRGIRMDEDLVERTVERFKEWEPHLRCVYSEQINMTSNEFVAMMMLDCTFIAEFLREQAAGWYGTQKKEYLWKWAAPSIVNDMLVAENQFPLGPLLYLFDQCTDDSLHHPPLMEFLCHDLMLQIHRNLSSPSTSTSNVSSFKANSHLLHLFHGWLVSQLPRKEKHLDTVDLPSFPSAEVLEAMRIQFTNKTDGSSFLDITFDESKRSMEIPQLIINDDNISLLRNLITFEQQCDEVDNYISEYVWFMDCLINTDKDVAVLRKHKIIVSRMRNDEEVAHIFNELRRTDAPVVDFDHLYLAEVMNNVQSYSRNRWNRLWGLWNFSWLRQNYFRNRWVSIVVTVAVFFNLLTLVQTVYAVLSYHKQ</sequence>
<keyword evidence="1" id="KW-0472">Membrane</keyword>
<evidence type="ECO:0000313" key="2">
    <source>
        <dbReference type="EMBL" id="KAG6519141.1"/>
    </source>
</evidence>
<dbReference type="Pfam" id="PF03140">
    <property type="entry name" value="DUF247"/>
    <property type="match status" value="1"/>
</dbReference>
<dbReference type="EMBL" id="JACMSC010000006">
    <property type="protein sequence ID" value="KAG6519141.1"/>
    <property type="molecule type" value="Genomic_DNA"/>
</dbReference>
<evidence type="ECO:0000256" key="1">
    <source>
        <dbReference type="SAM" id="Phobius"/>
    </source>
</evidence>